<protein>
    <recommendedName>
        <fullName evidence="4">Carbon monoxide dehydrogenase subunit G</fullName>
    </recommendedName>
</protein>
<dbReference type="InterPro" id="IPR023393">
    <property type="entry name" value="START-like_dom_sf"/>
</dbReference>
<evidence type="ECO:0000256" key="1">
    <source>
        <dbReference type="SAM" id="MobiDB-lite"/>
    </source>
</evidence>
<evidence type="ECO:0008006" key="4">
    <source>
        <dbReference type="Google" id="ProtNLM"/>
    </source>
</evidence>
<dbReference type="InterPro" id="IPR010419">
    <property type="entry name" value="CO_DH_gsu"/>
</dbReference>
<dbReference type="Proteomes" id="UP000199377">
    <property type="component" value="Unassembled WGS sequence"/>
</dbReference>
<dbReference type="EMBL" id="FOQH01000007">
    <property type="protein sequence ID" value="SFI47054.1"/>
    <property type="molecule type" value="Genomic_DNA"/>
</dbReference>
<dbReference type="OrthoDB" id="9787428at2"/>
<evidence type="ECO:0000313" key="3">
    <source>
        <dbReference type="Proteomes" id="UP000199377"/>
    </source>
</evidence>
<dbReference type="CDD" id="cd05018">
    <property type="entry name" value="CoxG"/>
    <property type="match status" value="1"/>
</dbReference>
<dbReference type="PANTHER" id="PTHR38588:SF1">
    <property type="entry name" value="BLL0334 PROTEIN"/>
    <property type="match status" value="1"/>
</dbReference>
<proteinExistence type="predicted"/>
<dbReference type="PANTHER" id="PTHR38588">
    <property type="entry name" value="BLL0334 PROTEIN"/>
    <property type="match status" value="1"/>
</dbReference>
<accession>A0A1I3IGD3</accession>
<reference evidence="2 3" key="1">
    <citation type="submission" date="2016-10" db="EMBL/GenBank/DDBJ databases">
        <authorList>
            <person name="de Groot N.N."/>
        </authorList>
    </citation>
    <scope>NUCLEOTIDE SEQUENCE [LARGE SCALE GENOMIC DNA]</scope>
    <source>
        <strain evidence="2 3">CGMCC 1.11030</strain>
    </source>
</reference>
<organism evidence="2 3">
    <name type="scientific">Albimonas pacifica</name>
    <dbReference type="NCBI Taxonomy" id="1114924"/>
    <lineage>
        <taxon>Bacteria</taxon>
        <taxon>Pseudomonadati</taxon>
        <taxon>Pseudomonadota</taxon>
        <taxon>Alphaproteobacteria</taxon>
        <taxon>Rhodobacterales</taxon>
        <taxon>Paracoccaceae</taxon>
        <taxon>Albimonas</taxon>
    </lineage>
</organism>
<gene>
    <name evidence="2" type="ORF">SAMN05216258_10741</name>
</gene>
<dbReference type="SUPFAM" id="SSF55961">
    <property type="entry name" value="Bet v1-like"/>
    <property type="match status" value="1"/>
</dbReference>
<keyword evidence="3" id="KW-1185">Reference proteome</keyword>
<dbReference type="RefSeq" id="WP_092860946.1">
    <property type="nucleotide sequence ID" value="NZ_FOQH01000007.1"/>
</dbReference>
<evidence type="ECO:0000313" key="2">
    <source>
        <dbReference type="EMBL" id="SFI47054.1"/>
    </source>
</evidence>
<sequence>MELTGERIIRADRATVWAALNDPEVLRACIPGCERLEKLSETEMEAEVTQKVGPVKAKFKGNVTLEDVRPAEGYLLSGEGKGGAAGFAKGGARVALEDHPDGTRLTYTAEARVGGKLAQLGSRLIDGFARKMADEFFALFQAQVEGAAPPPPARDEAAWALPDAAPAREPEMAGATPAPAPAPDREKKGWLRRLLS</sequence>
<dbReference type="Gene3D" id="3.30.530.20">
    <property type="match status" value="1"/>
</dbReference>
<dbReference type="STRING" id="1114924.SAMN05216258_10741"/>
<dbReference type="AlphaFoldDB" id="A0A1I3IGD3"/>
<name>A0A1I3IGD3_9RHOB</name>
<dbReference type="Pfam" id="PF06240">
    <property type="entry name" value="COXG"/>
    <property type="match status" value="1"/>
</dbReference>
<feature type="region of interest" description="Disordered" evidence="1">
    <location>
        <begin position="147"/>
        <end position="196"/>
    </location>
</feature>